<gene>
    <name evidence="1" type="ORF">SPELUC_LOCUS14282</name>
</gene>
<feature type="non-terminal residue" evidence="1">
    <location>
        <position position="293"/>
    </location>
</feature>
<keyword evidence="2" id="KW-1185">Reference proteome</keyword>
<dbReference type="Proteomes" id="UP000789366">
    <property type="component" value="Unassembled WGS sequence"/>
</dbReference>
<comment type="caution">
    <text evidence="1">The sequence shown here is derived from an EMBL/GenBank/DDBJ whole genome shotgun (WGS) entry which is preliminary data.</text>
</comment>
<dbReference type="EMBL" id="CAJVPW010041396">
    <property type="protein sequence ID" value="CAG8748139.1"/>
    <property type="molecule type" value="Genomic_DNA"/>
</dbReference>
<evidence type="ECO:0000313" key="1">
    <source>
        <dbReference type="EMBL" id="CAG8748139.1"/>
    </source>
</evidence>
<feature type="non-terminal residue" evidence="1">
    <location>
        <position position="1"/>
    </location>
</feature>
<proteinExistence type="predicted"/>
<accession>A0ACA9QDH6</accession>
<evidence type="ECO:0000313" key="2">
    <source>
        <dbReference type="Proteomes" id="UP000789366"/>
    </source>
</evidence>
<protein>
    <submittedName>
        <fullName evidence="1">16757_t:CDS:1</fullName>
    </submittedName>
</protein>
<sequence length="293" mass="32200">KLPLVCLIPSAEGSKPGLLACTPKGEFRYWEDISYAMTEAERYKGLKLYLQEGDQGIYLACHETKGSSRENCVIIFGTEHVALYRINVCQPDGKPTLISSSISRPGGFIGQLSSYLWQSGKLDDGGIVSTTLGAKLGKNYSSELFVLLEKSVETWVLSGTRIAPKYKFCQDIYEIIAQEVYISDGVFESNPLDVQLLDIEFAKNGELVILVSRPTGSRRSVSDQNKDLTYFLVILNTVDQESSTGQYSVTKCHPLKVQSNVSLGPRVNLVMPNGGPGVFVIFPQAVIVTTILK</sequence>
<name>A0ACA9QDH6_9GLOM</name>
<reference evidence="1" key="1">
    <citation type="submission" date="2021-06" db="EMBL/GenBank/DDBJ databases">
        <authorList>
            <person name="Kallberg Y."/>
            <person name="Tangrot J."/>
            <person name="Rosling A."/>
        </authorList>
    </citation>
    <scope>NUCLEOTIDE SEQUENCE</scope>
    <source>
        <strain evidence="1">28 12/20/2015</strain>
    </source>
</reference>
<organism evidence="1 2">
    <name type="scientific">Cetraspora pellucida</name>
    <dbReference type="NCBI Taxonomy" id="1433469"/>
    <lineage>
        <taxon>Eukaryota</taxon>
        <taxon>Fungi</taxon>
        <taxon>Fungi incertae sedis</taxon>
        <taxon>Mucoromycota</taxon>
        <taxon>Glomeromycotina</taxon>
        <taxon>Glomeromycetes</taxon>
        <taxon>Diversisporales</taxon>
        <taxon>Gigasporaceae</taxon>
        <taxon>Cetraspora</taxon>
    </lineage>
</organism>